<comment type="caution">
    <text evidence="2">The sequence shown here is derived from an EMBL/GenBank/DDBJ whole genome shotgun (WGS) entry which is preliminary data.</text>
</comment>
<evidence type="ECO:0000313" key="3">
    <source>
        <dbReference type="Proteomes" id="UP000789901"/>
    </source>
</evidence>
<gene>
    <name evidence="2" type="ORF">GMARGA_LOCUS21234</name>
</gene>
<proteinExistence type="predicted"/>
<keyword evidence="3" id="KW-1185">Reference proteome</keyword>
<organism evidence="2 3">
    <name type="scientific">Gigaspora margarita</name>
    <dbReference type="NCBI Taxonomy" id="4874"/>
    <lineage>
        <taxon>Eukaryota</taxon>
        <taxon>Fungi</taxon>
        <taxon>Fungi incertae sedis</taxon>
        <taxon>Mucoromycota</taxon>
        <taxon>Glomeromycotina</taxon>
        <taxon>Glomeromycetes</taxon>
        <taxon>Diversisporales</taxon>
        <taxon>Gigasporaceae</taxon>
        <taxon>Gigaspora</taxon>
    </lineage>
</organism>
<dbReference type="Proteomes" id="UP000789901">
    <property type="component" value="Unassembled WGS sequence"/>
</dbReference>
<reference evidence="2 3" key="1">
    <citation type="submission" date="2021-06" db="EMBL/GenBank/DDBJ databases">
        <authorList>
            <person name="Kallberg Y."/>
            <person name="Tangrot J."/>
            <person name="Rosling A."/>
        </authorList>
    </citation>
    <scope>NUCLEOTIDE SEQUENCE [LARGE SCALE GENOMIC DNA]</scope>
    <source>
        <strain evidence="2 3">120-4 pot B 10/14</strain>
    </source>
</reference>
<dbReference type="EMBL" id="CAJVQB010019395">
    <property type="protein sequence ID" value="CAG8790997.1"/>
    <property type="molecule type" value="Genomic_DNA"/>
</dbReference>
<protein>
    <submittedName>
        <fullName evidence="2">23520_t:CDS:1</fullName>
    </submittedName>
</protein>
<evidence type="ECO:0000256" key="1">
    <source>
        <dbReference type="SAM" id="MobiDB-lite"/>
    </source>
</evidence>
<name>A0ABN7VPF8_GIGMA</name>
<sequence length="287" mass="33032">MTDADIKEWKPLSTVILQQQTLKTYLKSVLKETWSMNAGNFLYSWHFEEQTRATKVLGIPLEKLPTTNNHLEGMNEQEQYSHLSEMTFSTYQEALNIHRNLYAEKSEMLKSSENNDEISNENNNDNENIGNAENTDNESNNDNSSLPISSNEVFNYMGHILGIDTSTEMLPSKTFVSTSIQFESNVIDVNKFREFLESTLRGLQTLQEIQYSSKSEQTLIQKYFNSNSNVLLTHLHDIVISDLFKAARILVDIINEEINPYRHVTSSVNIIPLEQEKIQCQKQSYNS</sequence>
<accession>A0ABN7VPF8</accession>
<feature type="region of interest" description="Disordered" evidence="1">
    <location>
        <begin position="111"/>
        <end position="146"/>
    </location>
</feature>
<evidence type="ECO:0000313" key="2">
    <source>
        <dbReference type="EMBL" id="CAG8790997.1"/>
    </source>
</evidence>
<feature type="compositionally biased region" description="Low complexity" evidence="1">
    <location>
        <begin position="120"/>
        <end position="145"/>
    </location>
</feature>